<protein>
    <recommendedName>
        <fullName evidence="2">palmitoyl-protein hydrolase</fullName>
        <ecNumber evidence="2">3.1.2.22</ecNumber>
    </recommendedName>
</protein>
<dbReference type="Proteomes" id="UP001374579">
    <property type="component" value="Unassembled WGS sequence"/>
</dbReference>
<dbReference type="AlphaFoldDB" id="A0AAN9BIF4"/>
<keyword evidence="3" id="KW-0378">Hydrolase</keyword>
<dbReference type="GO" id="GO:0005737">
    <property type="term" value="C:cytoplasm"/>
    <property type="evidence" value="ECO:0007669"/>
    <property type="project" value="TreeGrafter"/>
</dbReference>
<keyword evidence="6" id="KW-1185">Reference proteome</keyword>
<dbReference type="InterPro" id="IPR003140">
    <property type="entry name" value="PLipase/COase/thioEstase"/>
</dbReference>
<evidence type="ECO:0000256" key="3">
    <source>
        <dbReference type="ARBA" id="ARBA00022801"/>
    </source>
</evidence>
<proteinExistence type="inferred from homology"/>
<dbReference type="EC" id="3.1.2.22" evidence="2"/>
<accession>A0AAN9BIF4</accession>
<dbReference type="Pfam" id="PF02230">
    <property type="entry name" value="Abhydrolase_2"/>
    <property type="match status" value="1"/>
</dbReference>
<sequence length="235" mass="25776">MTESVAEVFSPIIIPPTGGKCTASVILLHGSKISGEDLRQSFKTSLGEELAFPHIRVVYPNAPPRPYSKEKGELRRVWFDRPTSGLEGNEDTQSVDAIVTKLGRLIDEEVKSGIPLDRIVIGGFSMGGTVAMHLGYRVYPQVAGVLVMGNFLYNDSSVYKALENKDGKDARLPPLQMYHAEQDEKVAFNSGKVTFNRLTSLGVKGQFIALPNEGHAMNPTMAKSVRDWIVCVLPE</sequence>
<dbReference type="GO" id="GO:0052689">
    <property type="term" value="F:carboxylic ester hydrolase activity"/>
    <property type="evidence" value="ECO:0007669"/>
    <property type="project" value="TreeGrafter"/>
</dbReference>
<name>A0AAN9BIF4_9CAEN</name>
<feature type="domain" description="Phospholipase/carboxylesterase/thioesterase" evidence="4">
    <location>
        <begin position="19"/>
        <end position="229"/>
    </location>
</feature>
<dbReference type="PANTHER" id="PTHR10655:SF17">
    <property type="entry name" value="LYSOPHOSPHOLIPASE-LIKE PROTEIN 1"/>
    <property type="match status" value="1"/>
</dbReference>
<reference evidence="5 6" key="1">
    <citation type="submission" date="2024-02" db="EMBL/GenBank/DDBJ databases">
        <title>Chromosome-scale genome assembly of the rough periwinkle Littorina saxatilis.</title>
        <authorList>
            <person name="De Jode A."/>
            <person name="Faria R."/>
            <person name="Formenti G."/>
            <person name="Sims Y."/>
            <person name="Smith T.P."/>
            <person name="Tracey A."/>
            <person name="Wood J.M.D."/>
            <person name="Zagrodzka Z.B."/>
            <person name="Johannesson K."/>
            <person name="Butlin R.K."/>
            <person name="Leder E.H."/>
        </authorList>
    </citation>
    <scope>NUCLEOTIDE SEQUENCE [LARGE SCALE GENOMIC DNA]</scope>
    <source>
        <strain evidence="5">Snail1</strain>
        <tissue evidence="5">Muscle</tissue>
    </source>
</reference>
<gene>
    <name evidence="5" type="ORF">V1264_018587</name>
</gene>
<dbReference type="InterPro" id="IPR050565">
    <property type="entry name" value="LYPA1-2/EST-like"/>
</dbReference>
<evidence type="ECO:0000313" key="5">
    <source>
        <dbReference type="EMBL" id="KAK7103750.1"/>
    </source>
</evidence>
<dbReference type="EMBL" id="JBAMIC010000008">
    <property type="protein sequence ID" value="KAK7103750.1"/>
    <property type="molecule type" value="Genomic_DNA"/>
</dbReference>
<evidence type="ECO:0000256" key="1">
    <source>
        <dbReference type="ARBA" id="ARBA00006499"/>
    </source>
</evidence>
<organism evidence="5 6">
    <name type="scientific">Littorina saxatilis</name>
    <dbReference type="NCBI Taxonomy" id="31220"/>
    <lineage>
        <taxon>Eukaryota</taxon>
        <taxon>Metazoa</taxon>
        <taxon>Spiralia</taxon>
        <taxon>Lophotrochozoa</taxon>
        <taxon>Mollusca</taxon>
        <taxon>Gastropoda</taxon>
        <taxon>Caenogastropoda</taxon>
        <taxon>Littorinimorpha</taxon>
        <taxon>Littorinoidea</taxon>
        <taxon>Littorinidae</taxon>
        <taxon>Littorina</taxon>
    </lineage>
</organism>
<dbReference type="InterPro" id="IPR029058">
    <property type="entry name" value="AB_hydrolase_fold"/>
</dbReference>
<comment type="similarity">
    <text evidence="1">Belongs to the AB hydrolase superfamily. AB hydrolase 2 family.</text>
</comment>
<evidence type="ECO:0000259" key="4">
    <source>
        <dbReference type="Pfam" id="PF02230"/>
    </source>
</evidence>
<dbReference type="PANTHER" id="PTHR10655">
    <property type="entry name" value="LYSOPHOSPHOLIPASE-RELATED"/>
    <property type="match status" value="1"/>
</dbReference>
<dbReference type="SUPFAM" id="SSF53474">
    <property type="entry name" value="alpha/beta-Hydrolases"/>
    <property type="match status" value="1"/>
</dbReference>
<evidence type="ECO:0000256" key="2">
    <source>
        <dbReference type="ARBA" id="ARBA00012423"/>
    </source>
</evidence>
<evidence type="ECO:0000313" key="6">
    <source>
        <dbReference type="Proteomes" id="UP001374579"/>
    </source>
</evidence>
<dbReference type="Gene3D" id="3.40.50.1820">
    <property type="entry name" value="alpha/beta hydrolase"/>
    <property type="match status" value="1"/>
</dbReference>
<comment type="caution">
    <text evidence="5">The sequence shown here is derived from an EMBL/GenBank/DDBJ whole genome shotgun (WGS) entry which is preliminary data.</text>
</comment>
<dbReference type="GO" id="GO:0008474">
    <property type="term" value="F:palmitoyl-(protein) hydrolase activity"/>
    <property type="evidence" value="ECO:0007669"/>
    <property type="project" value="UniProtKB-EC"/>
</dbReference>